<dbReference type="Gene3D" id="3.30.70.1450">
    <property type="entry name" value="Regulator of K+ conductance, C-terminal domain"/>
    <property type="match status" value="2"/>
</dbReference>
<evidence type="ECO:0000256" key="2">
    <source>
        <dbReference type="ARBA" id="ARBA00022538"/>
    </source>
</evidence>
<protein>
    <submittedName>
        <fullName evidence="8">NAD-binding protein</fullName>
    </submittedName>
</protein>
<dbReference type="GO" id="GO:0005886">
    <property type="term" value="C:plasma membrane"/>
    <property type="evidence" value="ECO:0007669"/>
    <property type="project" value="InterPro"/>
</dbReference>
<comment type="function">
    <text evidence="1">Part of a potassium transport system.</text>
</comment>
<keyword evidence="9" id="KW-1185">Reference proteome</keyword>
<evidence type="ECO:0000313" key="8">
    <source>
        <dbReference type="EMBL" id="MCX2818906.1"/>
    </source>
</evidence>
<dbReference type="PROSITE" id="PS51201">
    <property type="entry name" value="RCK_N"/>
    <property type="match status" value="2"/>
</dbReference>
<feature type="transmembrane region" description="Helical" evidence="5">
    <location>
        <begin position="12"/>
        <end position="33"/>
    </location>
</feature>
<evidence type="ECO:0000256" key="4">
    <source>
        <dbReference type="ARBA" id="ARBA00023027"/>
    </source>
</evidence>
<proteinExistence type="predicted"/>
<feature type="domain" description="RCK C-terminal" evidence="7">
    <location>
        <begin position="244"/>
        <end position="330"/>
    </location>
</feature>
<reference evidence="8" key="1">
    <citation type="submission" date="2022-09" db="EMBL/GenBank/DDBJ databases">
        <title>Haloadaptaus new haloarchaeum isolated from saline soil.</title>
        <authorList>
            <person name="Duran-Viseras A."/>
            <person name="Sanchez-Porro C."/>
            <person name="Ventosa A."/>
        </authorList>
    </citation>
    <scope>NUCLEOTIDE SEQUENCE</scope>
    <source>
        <strain evidence="8">F3-133</strain>
    </source>
</reference>
<dbReference type="InterPro" id="IPR050721">
    <property type="entry name" value="Trk_Ktr_HKT_K-transport"/>
</dbReference>
<evidence type="ECO:0000256" key="1">
    <source>
        <dbReference type="ARBA" id="ARBA00003660"/>
    </source>
</evidence>
<dbReference type="RefSeq" id="WP_266086748.1">
    <property type="nucleotide sequence ID" value="NZ_RKLV01000005.1"/>
</dbReference>
<comment type="caution">
    <text evidence="8">The sequence shown here is derived from an EMBL/GenBank/DDBJ whole genome shotgun (WGS) entry which is preliminary data.</text>
</comment>
<keyword evidence="5" id="KW-1133">Transmembrane helix</keyword>
<dbReference type="InterPro" id="IPR036291">
    <property type="entry name" value="NAD(P)-bd_dom_sf"/>
</dbReference>
<feature type="domain" description="RCK C-terminal" evidence="7">
    <location>
        <begin position="455"/>
        <end position="536"/>
    </location>
</feature>
<feature type="domain" description="RCK N-terminal" evidence="6">
    <location>
        <begin position="109"/>
        <end position="225"/>
    </location>
</feature>
<dbReference type="SUPFAM" id="SSF81324">
    <property type="entry name" value="Voltage-gated potassium channels"/>
    <property type="match status" value="1"/>
</dbReference>
<feature type="domain" description="RCK N-terminal" evidence="6">
    <location>
        <begin position="335"/>
        <end position="443"/>
    </location>
</feature>
<sequence>MKLWKRRAVTTVVAIVVLIFISSFVYHYTMIVFEGRSPSYFNSLRAVVETYTGTGYGADAPWDTPVANLLVTVMDLSTFLLLFIVLPYVLSPVLEEVLSPDVRRSVDDTDHVVVCDYTSRTEQLVTEFERRNVDYVVLLDDEDRAVELREEGIDVAYGDPSSSDDLRSVNVDEAGSVVVDTDDSESASIVLSITEVDPDVRVIVLVRDLSLEKYLEYAGADTVLTPRHLVGRRIAERIRNEASLAYSDVTGLGDGFAIVELNVFSQSPLHGKHLGECEGFGGGSLTVAGVWDEGGFVPSPSPDTVIDDDTVLLVAGPQDELSGFERRMHAGNGSETHVVVAGYGEVGSTVTERLEASDARCTVVDIEGYDDVNVVGDATEEDVLREAGIEDATAFVVAIQDDDESILTVLVAREIVSDTDIVARVNDSDSESKIRQAGADYVLSLPEISGRILAAEVLREEILSYDRQLKVVRIEGSVFSGKRTDEPPVTDDGFAVVAVERDDEVLVELSSDFVFRDDDRVLVAGNDDAIDAVVHG</sequence>
<dbReference type="Gene3D" id="3.40.50.720">
    <property type="entry name" value="NAD(P)-binding Rossmann-like Domain"/>
    <property type="match status" value="2"/>
</dbReference>
<dbReference type="Pfam" id="PF02080">
    <property type="entry name" value="TrkA_C"/>
    <property type="match status" value="2"/>
</dbReference>
<keyword evidence="3" id="KW-0630">Potassium</keyword>
<dbReference type="SUPFAM" id="SSF51735">
    <property type="entry name" value="NAD(P)-binding Rossmann-fold domains"/>
    <property type="match status" value="2"/>
</dbReference>
<evidence type="ECO:0000313" key="9">
    <source>
        <dbReference type="Proteomes" id="UP001149411"/>
    </source>
</evidence>
<dbReference type="Proteomes" id="UP001149411">
    <property type="component" value="Unassembled WGS sequence"/>
</dbReference>
<dbReference type="PANTHER" id="PTHR43833:SF9">
    <property type="entry name" value="POTASSIUM CHANNEL PROTEIN YUGO-RELATED"/>
    <property type="match status" value="1"/>
</dbReference>
<dbReference type="SUPFAM" id="SSF116726">
    <property type="entry name" value="TrkA C-terminal domain-like"/>
    <property type="match status" value="2"/>
</dbReference>
<keyword evidence="2" id="KW-0633">Potassium transport</keyword>
<dbReference type="Pfam" id="PF02254">
    <property type="entry name" value="TrkA_N"/>
    <property type="match status" value="2"/>
</dbReference>
<dbReference type="InterPro" id="IPR003148">
    <property type="entry name" value="RCK_N"/>
</dbReference>
<dbReference type="InterPro" id="IPR006037">
    <property type="entry name" value="RCK_C"/>
</dbReference>
<dbReference type="AlphaFoldDB" id="A0A9Q4C4E0"/>
<dbReference type="PROSITE" id="PS51202">
    <property type="entry name" value="RCK_C"/>
    <property type="match status" value="2"/>
</dbReference>
<gene>
    <name evidence="8" type="ORF">EGH25_06030</name>
</gene>
<evidence type="ECO:0000259" key="6">
    <source>
        <dbReference type="PROSITE" id="PS51201"/>
    </source>
</evidence>
<evidence type="ECO:0000256" key="3">
    <source>
        <dbReference type="ARBA" id="ARBA00022958"/>
    </source>
</evidence>
<dbReference type="PRINTS" id="PR00335">
    <property type="entry name" value="KUPTAKETRKA"/>
</dbReference>
<keyword evidence="2" id="KW-0813">Transport</keyword>
<name>A0A9Q4C4E0_9EURY</name>
<keyword evidence="2" id="KW-0406">Ion transport</keyword>
<keyword evidence="5" id="KW-0812">Transmembrane</keyword>
<keyword evidence="4" id="KW-0520">NAD</keyword>
<accession>A0A9Q4C4E0</accession>
<evidence type="ECO:0000259" key="7">
    <source>
        <dbReference type="PROSITE" id="PS51202"/>
    </source>
</evidence>
<dbReference type="PANTHER" id="PTHR43833">
    <property type="entry name" value="POTASSIUM CHANNEL PROTEIN 2-RELATED-RELATED"/>
    <property type="match status" value="1"/>
</dbReference>
<organism evidence="8 9">
    <name type="scientific">Halorutilus salinus</name>
    <dbReference type="NCBI Taxonomy" id="2487751"/>
    <lineage>
        <taxon>Archaea</taxon>
        <taxon>Methanobacteriati</taxon>
        <taxon>Methanobacteriota</taxon>
        <taxon>Stenosarchaea group</taxon>
        <taxon>Halobacteria</taxon>
        <taxon>Halorutilales</taxon>
        <taxon>Halorutilaceae</taxon>
        <taxon>Halorutilus</taxon>
    </lineage>
</organism>
<dbReference type="InterPro" id="IPR036721">
    <property type="entry name" value="RCK_C_sf"/>
</dbReference>
<evidence type="ECO:0000256" key="5">
    <source>
        <dbReference type="SAM" id="Phobius"/>
    </source>
</evidence>
<dbReference type="EMBL" id="RKLV01000005">
    <property type="protein sequence ID" value="MCX2818906.1"/>
    <property type="molecule type" value="Genomic_DNA"/>
</dbReference>
<keyword evidence="5" id="KW-0472">Membrane</keyword>
<dbReference type="GO" id="GO:0015079">
    <property type="term" value="F:potassium ion transmembrane transporter activity"/>
    <property type="evidence" value="ECO:0007669"/>
    <property type="project" value="InterPro"/>
</dbReference>
<dbReference type="InterPro" id="IPR006036">
    <property type="entry name" value="K_uptake_TrkA"/>
</dbReference>